<dbReference type="Pfam" id="PF07727">
    <property type="entry name" value="RVT_2"/>
    <property type="match status" value="1"/>
</dbReference>
<evidence type="ECO:0000313" key="2">
    <source>
        <dbReference type="Proteomes" id="UP000235220"/>
    </source>
</evidence>
<dbReference type="InterPro" id="IPR013103">
    <property type="entry name" value="RVT_2"/>
</dbReference>
<keyword evidence="2" id="KW-1185">Reference proteome</keyword>
<dbReference type="AlphaFoldDB" id="A0A2I4EG84"/>
<protein>
    <submittedName>
        <fullName evidence="3">Uncharacterized mitochondrial protein AtMg00810-like</fullName>
    </submittedName>
</protein>
<organism evidence="2 3">
    <name type="scientific">Juglans regia</name>
    <name type="common">English walnut</name>
    <dbReference type="NCBI Taxonomy" id="51240"/>
    <lineage>
        <taxon>Eukaryota</taxon>
        <taxon>Viridiplantae</taxon>
        <taxon>Streptophyta</taxon>
        <taxon>Embryophyta</taxon>
        <taxon>Tracheophyta</taxon>
        <taxon>Spermatophyta</taxon>
        <taxon>Magnoliopsida</taxon>
        <taxon>eudicotyledons</taxon>
        <taxon>Gunneridae</taxon>
        <taxon>Pentapetalae</taxon>
        <taxon>rosids</taxon>
        <taxon>fabids</taxon>
        <taxon>Fagales</taxon>
        <taxon>Juglandaceae</taxon>
        <taxon>Juglans</taxon>
    </lineage>
</organism>
<dbReference type="STRING" id="51240.A0A2I4EG84"/>
<proteinExistence type="predicted"/>
<dbReference type="InterPro" id="IPR043502">
    <property type="entry name" value="DNA/RNA_pol_sf"/>
</dbReference>
<dbReference type="PANTHER" id="PTHR11439:SF498">
    <property type="entry name" value="DNAK FAMILY PROTEIN"/>
    <property type="match status" value="1"/>
</dbReference>
<dbReference type="KEGG" id="jre:108989311"/>
<dbReference type="Proteomes" id="UP000235220">
    <property type="component" value="Chromosome 12"/>
</dbReference>
<dbReference type="OrthoDB" id="414945at2759"/>
<sequence length="317" mass="35726">MDDILIASNDMTSVSTLKYLLDEKFKLNDLGPLKYCLGLEVARSSRGISLCQRKYALEILQDAGFLACKPVSFPIEQNLKLSKDIGALLPDPTVFRRLIGRLLYLTLTRPDLSYFVQRLSQFMDRPRMPHLTASHRILQYVKNAPGFGLFFPAHTYLTLKTFADSDWASCPDGRRSTTDFCVFLGGSLISRKSKKQQIVSRSSAEAEYRAMTSTTCEIVWLLTLLCDLHIPHSHSAHLFCDSQAALHIAANPVFHERTKHIELDCHFIRDKLQAGIIKTFHLASQHQLANVLTKPLGSQQFYSLISKMGVCSIYSPS</sequence>
<dbReference type="PANTHER" id="PTHR11439">
    <property type="entry name" value="GAG-POL-RELATED RETROTRANSPOSON"/>
    <property type="match status" value="1"/>
</dbReference>
<dbReference type="GeneID" id="108989311"/>
<dbReference type="CDD" id="cd09272">
    <property type="entry name" value="RNase_HI_RT_Ty1"/>
    <property type="match status" value="1"/>
</dbReference>
<accession>A0A2I4EG84</accession>
<dbReference type="SUPFAM" id="SSF56672">
    <property type="entry name" value="DNA/RNA polymerases"/>
    <property type="match status" value="1"/>
</dbReference>
<dbReference type="RefSeq" id="XP_018818413.1">
    <property type="nucleotide sequence ID" value="XM_018962868.1"/>
</dbReference>
<feature type="domain" description="Reverse transcriptase Ty1/copia-type" evidence="1">
    <location>
        <begin position="2"/>
        <end position="76"/>
    </location>
</feature>
<evidence type="ECO:0000313" key="3">
    <source>
        <dbReference type="RefSeq" id="XP_018818413.1"/>
    </source>
</evidence>
<gene>
    <name evidence="3" type="primary">LOC108989311</name>
</gene>
<evidence type="ECO:0000259" key="1">
    <source>
        <dbReference type="Pfam" id="PF07727"/>
    </source>
</evidence>
<dbReference type="Gramene" id="Jr12_09490_p1">
    <property type="protein sequence ID" value="cds.Jr12_09490_p1"/>
    <property type="gene ID" value="Jr12_09490"/>
</dbReference>
<reference evidence="3" key="1">
    <citation type="submission" date="2025-08" db="UniProtKB">
        <authorList>
            <consortium name="RefSeq"/>
        </authorList>
    </citation>
    <scope>IDENTIFICATION</scope>
    <source>
        <tissue evidence="3">Leaves</tissue>
    </source>
</reference>
<name>A0A2I4EG84_JUGRE</name>